<evidence type="ECO:0000313" key="3">
    <source>
        <dbReference type="Proteomes" id="UP000649829"/>
    </source>
</evidence>
<accession>A0A917WML2</accession>
<organism evidence="2 3">
    <name type="scientific">Pseudooceanicola nanhaiensis</name>
    <dbReference type="NCBI Taxonomy" id="375761"/>
    <lineage>
        <taxon>Bacteria</taxon>
        <taxon>Pseudomonadati</taxon>
        <taxon>Pseudomonadota</taxon>
        <taxon>Alphaproteobacteria</taxon>
        <taxon>Rhodobacterales</taxon>
        <taxon>Paracoccaceae</taxon>
        <taxon>Pseudooceanicola</taxon>
    </lineage>
</organism>
<dbReference type="InterPro" id="IPR025870">
    <property type="entry name" value="Glyoxalase-like_dom"/>
</dbReference>
<gene>
    <name evidence="2" type="ORF">GCM10011534_41780</name>
</gene>
<dbReference type="EMBL" id="BMLF01000007">
    <property type="protein sequence ID" value="GGM15356.1"/>
    <property type="molecule type" value="Genomic_DNA"/>
</dbReference>
<dbReference type="InterPro" id="IPR029068">
    <property type="entry name" value="Glyas_Bleomycin-R_OHBP_Dase"/>
</dbReference>
<evidence type="ECO:0000259" key="1">
    <source>
        <dbReference type="Pfam" id="PF13468"/>
    </source>
</evidence>
<sequence>MSIYLRQICLVARDMSPVLETLTDIFGMAPVFADEAVGRYGLENTLLGVGTQFLEVVAPLREGTAAGRYLDRMKGDAGYMVICQAQTRAEQDAVRANAAAQGVRVATERDAGSYRMLQLHPGDMGAAFLSLPWVEGGDPTGTWPFAGHDAWRDRVRDDTVSAITAAELRSPDPDRLAARWGAVSGLPVETCGGLPMIQLGNATLRFAETRGGRPERLAGLDLRVRDRQAILDRAAARGLEIFKEEVTICGVRFALHEAE</sequence>
<dbReference type="AlphaFoldDB" id="A0A917WML2"/>
<proteinExistence type="predicted"/>
<dbReference type="Gene3D" id="3.10.180.10">
    <property type="entry name" value="2,3-Dihydroxybiphenyl 1,2-Dioxygenase, domain 1"/>
    <property type="match status" value="1"/>
</dbReference>
<feature type="domain" description="Glyoxalase-like" evidence="1">
    <location>
        <begin position="10"/>
        <end position="181"/>
    </location>
</feature>
<reference evidence="2" key="2">
    <citation type="submission" date="2020-09" db="EMBL/GenBank/DDBJ databases">
        <authorList>
            <person name="Sun Q."/>
            <person name="Zhou Y."/>
        </authorList>
    </citation>
    <scope>NUCLEOTIDE SEQUENCE</scope>
    <source>
        <strain evidence="2">CGMCC 1.6293</strain>
    </source>
</reference>
<dbReference type="RefSeq" id="WP_028286636.1">
    <property type="nucleotide sequence ID" value="NZ_BMLF01000007.1"/>
</dbReference>
<dbReference type="Proteomes" id="UP000649829">
    <property type="component" value="Unassembled WGS sequence"/>
</dbReference>
<dbReference type="Pfam" id="PF13468">
    <property type="entry name" value="Glyoxalase_3"/>
    <property type="match status" value="1"/>
</dbReference>
<dbReference type="SUPFAM" id="SSF54593">
    <property type="entry name" value="Glyoxalase/Bleomycin resistance protein/Dihydroxybiphenyl dioxygenase"/>
    <property type="match status" value="1"/>
</dbReference>
<comment type="caution">
    <text evidence="2">The sequence shown here is derived from an EMBL/GenBank/DDBJ whole genome shotgun (WGS) entry which is preliminary data.</text>
</comment>
<name>A0A917WML2_9RHOB</name>
<evidence type="ECO:0000313" key="2">
    <source>
        <dbReference type="EMBL" id="GGM15356.1"/>
    </source>
</evidence>
<reference evidence="2" key="1">
    <citation type="journal article" date="2014" name="Int. J. Syst. Evol. Microbiol.">
        <title>Complete genome sequence of Corynebacterium casei LMG S-19264T (=DSM 44701T), isolated from a smear-ripened cheese.</title>
        <authorList>
            <consortium name="US DOE Joint Genome Institute (JGI-PGF)"/>
            <person name="Walter F."/>
            <person name="Albersmeier A."/>
            <person name="Kalinowski J."/>
            <person name="Ruckert C."/>
        </authorList>
    </citation>
    <scope>NUCLEOTIDE SEQUENCE</scope>
    <source>
        <strain evidence="2">CGMCC 1.6293</strain>
    </source>
</reference>
<keyword evidence="3" id="KW-1185">Reference proteome</keyword>
<protein>
    <recommendedName>
        <fullName evidence="1">Glyoxalase-like domain-containing protein</fullName>
    </recommendedName>
</protein>